<evidence type="ECO:0000313" key="2">
    <source>
        <dbReference type="EMBL" id="MCH6472583.1"/>
    </source>
</evidence>
<keyword evidence="1" id="KW-0732">Signal</keyword>
<evidence type="ECO:0000313" key="3">
    <source>
        <dbReference type="Proteomes" id="UP001202922"/>
    </source>
</evidence>
<dbReference type="RefSeq" id="WP_241056765.1">
    <property type="nucleotide sequence ID" value="NZ_JAKZBV010000003.1"/>
</dbReference>
<keyword evidence="3" id="KW-1185">Reference proteome</keyword>
<reference evidence="2 3" key="1">
    <citation type="submission" date="2022-03" db="EMBL/GenBank/DDBJ databases">
        <title>Sinomonas sp. isolated from a soil.</title>
        <authorList>
            <person name="Han J."/>
            <person name="Kim D.-U."/>
        </authorList>
    </citation>
    <scope>NUCLEOTIDE SEQUENCE [LARGE SCALE GENOMIC DNA]</scope>
    <source>
        <strain evidence="2 3">5-5</strain>
    </source>
</reference>
<proteinExistence type="predicted"/>
<gene>
    <name evidence="2" type="ORF">L0M17_21920</name>
</gene>
<evidence type="ECO:0008006" key="4">
    <source>
        <dbReference type="Google" id="ProtNLM"/>
    </source>
</evidence>
<comment type="caution">
    <text evidence="2">The sequence shown here is derived from an EMBL/GenBank/DDBJ whole genome shotgun (WGS) entry which is preliminary data.</text>
</comment>
<sequence>MKKTQLASVVGAVALAAAGGIGTLAAAAPAEAAGPALHSRVILDGKAHGWSSPDDVTFIGPHIFVGFQNGVPSDGPAAGTPQQSTLVEMKPSGQIEQTWNITGKIDGLGADAANSRVLLTVNEDSNSSLYTVNLDGAIQHYTYDEALPHGGGTDAVSVFHGAIYTSASNPSGGPALYRITLKDNGVAHVENTAINTDSTAAVANAGHSGTAQLALTDPDSNTVVPAAAQRFGGDFMLDAQGDQQAVFAPSLAPGAPLQVLNLAQSVDDTTFATHEGGRLVVTDSHADTVDIVDGPLVRGAAYTAVTPGNANTPPVPTPANYLARLNLNDGTLAPLAISGTSVVPHGVTYMP</sequence>
<accession>A0ABS9U7A8</accession>
<name>A0ABS9U7A8_9MICC</name>
<feature type="signal peptide" evidence="1">
    <location>
        <begin position="1"/>
        <end position="32"/>
    </location>
</feature>
<feature type="chain" id="PRO_5045641027" description="DUF4394 domain-containing protein" evidence="1">
    <location>
        <begin position="33"/>
        <end position="351"/>
    </location>
</feature>
<protein>
    <recommendedName>
        <fullName evidence="4">DUF4394 domain-containing protein</fullName>
    </recommendedName>
</protein>
<dbReference type="EMBL" id="JAKZBV010000003">
    <property type="protein sequence ID" value="MCH6472583.1"/>
    <property type="molecule type" value="Genomic_DNA"/>
</dbReference>
<dbReference type="Proteomes" id="UP001202922">
    <property type="component" value="Unassembled WGS sequence"/>
</dbReference>
<organism evidence="2 3">
    <name type="scientific">Sinomonas terrae</name>
    <dbReference type="NCBI Taxonomy" id="2908838"/>
    <lineage>
        <taxon>Bacteria</taxon>
        <taxon>Bacillati</taxon>
        <taxon>Actinomycetota</taxon>
        <taxon>Actinomycetes</taxon>
        <taxon>Micrococcales</taxon>
        <taxon>Micrococcaceae</taxon>
        <taxon>Sinomonas</taxon>
    </lineage>
</organism>
<evidence type="ECO:0000256" key="1">
    <source>
        <dbReference type="SAM" id="SignalP"/>
    </source>
</evidence>